<dbReference type="InterPro" id="IPR050640">
    <property type="entry name" value="Bact_2-comp_sensor_kinase"/>
</dbReference>
<dbReference type="InterPro" id="IPR003594">
    <property type="entry name" value="HATPase_dom"/>
</dbReference>
<gene>
    <name evidence="4" type="ORF">MNBD_GAMMA18-2426</name>
</gene>
<organism evidence="4">
    <name type="scientific">hydrothermal vent metagenome</name>
    <dbReference type="NCBI Taxonomy" id="652676"/>
    <lineage>
        <taxon>unclassified sequences</taxon>
        <taxon>metagenomes</taxon>
        <taxon>ecological metagenomes</taxon>
    </lineage>
</organism>
<name>A0A3B0Z936_9ZZZZ</name>
<proteinExistence type="predicted"/>
<reference evidence="4" key="1">
    <citation type="submission" date="2018-06" db="EMBL/GenBank/DDBJ databases">
        <authorList>
            <person name="Zhirakovskaya E."/>
        </authorList>
    </citation>
    <scope>NUCLEOTIDE SEQUENCE</scope>
</reference>
<feature type="domain" description="Histidine kinase/HSP90-like ATPase" evidence="2">
    <location>
        <begin position="254"/>
        <end position="344"/>
    </location>
</feature>
<evidence type="ECO:0000259" key="2">
    <source>
        <dbReference type="Pfam" id="PF02518"/>
    </source>
</evidence>
<feature type="transmembrane region" description="Helical" evidence="1">
    <location>
        <begin position="106"/>
        <end position="127"/>
    </location>
</feature>
<evidence type="ECO:0000313" key="4">
    <source>
        <dbReference type="EMBL" id="VAW83977.1"/>
    </source>
</evidence>
<keyword evidence="1" id="KW-1133">Transmembrane helix</keyword>
<keyword evidence="1" id="KW-0812">Transmembrane</keyword>
<dbReference type="GO" id="GO:0000155">
    <property type="term" value="F:phosphorelay sensor kinase activity"/>
    <property type="evidence" value="ECO:0007669"/>
    <property type="project" value="InterPro"/>
</dbReference>
<feature type="transmembrane region" description="Helical" evidence="1">
    <location>
        <begin position="17"/>
        <end position="34"/>
    </location>
</feature>
<dbReference type="InterPro" id="IPR010559">
    <property type="entry name" value="Sig_transdc_His_kin_internal"/>
</dbReference>
<dbReference type="EMBL" id="UOFP01000019">
    <property type="protein sequence ID" value="VAW83977.1"/>
    <property type="molecule type" value="Genomic_DNA"/>
</dbReference>
<protein>
    <submittedName>
        <fullName evidence="4">Uncharacterized protein</fullName>
    </submittedName>
</protein>
<feature type="transmembrane region" description="Helical" evidence="1">
    <location>
        <begin position="40"/>
        <end position="62"/>
    </location>
</feature>
<dbReference type="SUPFAM" id="SSF55874">
    <property type="entry name" value="ATPase domain of HSP90 chaperone/DNA topoisomerase II/histidine kinase"/>
    <property type="match status" value="1"/>
</dbReference>
<dbReference type="Pfam" id="PF06580">
    <property type="entry name" value="His_kinase"/>
    <property type="match status" value="1"/>
</dbReference>
<dbReference type="Gene3D" id="3.30.565.10">
    <property type="entry name" value="Histidine kinase-like ATPase, C-terminal domain"/>
    <property type="match status" value="1"/>
</dbReference>
<sequence length="346" mass="39357">MNALRSYKQFEFDRRQWLKLIFINTLIAITLSLMTNNSFWFSLLYSQAIGISIATAISLLWLRREDKEPSIIWLAIAIVTGVVVGTTFATLISGNYKNVDDEGRQWLIISSFIYSIIIGCVVSYYFYLIARQREISNQLTLEKLKQAEYERALTENNLKILQAQIEPHFLFNTLSNVIGLIDQRPDDARKMLEHFTHYLRASLSRTRECDTTLEDEIAIVNAYLSIQKIRMGERLNYKITVDETLNATPFPPLLIQPLVENSVRHGLEPEIAGGEIGVEIHKKNNSLTIIVSDTGKGADNLQSDGIGLKNIRERLSSLFPDGANIEIRANRPKGLKTTLQIPLERT</sequence>
<dbReference type="InterPro" id="IPR036890">
    <property type="entry name" value="HATPase_C_sf"/>
</dbReference>
<dbReference type="Pfam" id="PF02518">
    <property type="entry name" value="HATPase_c"/>
    <property type="match status" value="1"/>
</dbReference>
<accession>A0A3B0Z936</accession>
<dbReference type="PANTHER" id="PTHR34220">
    <property type="entry name" value="SENSOR HISTIDINE KINASE YPDA"/>
    <property type="match status" value="1"/>
</dbReference>
<evidence type="ECO:0000259" key="3">
    <source>
        <dbReference type="Pfam" id="PF06580"/>
    </source>
</evidence>
<keyword evidence="1" id="KW-0472">Membrane</keyword>
<dbReference type="GO" id="GO:0016020">
    <property type="term" value="C:membrane"/>
    <property type="evidence" value="ECO:0007669"/>
    <property type="project" value="InterPro"/>
</dbReference>
<feature type="domain" description="Signal transduction histidine kinase internal region" evidence="3">
    <location>
        <begin position="157"/>
        <end position="235"/>
    </location>
</feature>
<evidence type="ECO:0000256" key="1">
    <source>
        <dbReference type="SAM" id="Phobius"/>
    </source>
</evidence>
<dbReference type="AlphaFoldDB" id="A0A3B0Z936"/>
<dbReference type="PANTHER" id="PTHR34220:SF9">
    <property type="entry name" value="SIGNAL TRANSDUCTION HISTIDINE KINASE INTERNAL REGION DOMAIN-CONTAINING PROTEIN"/>
    <property type="match status" value="1"/>
</dbReference>
<feature type="transmembrane region" description="Helical" evidence="1">
    <location>
        <begin position="71"/>
        <end position="94"/>
    </location>
</feature>